<dbReference type="SUPFAM" id="SSF56973">
    <property type="entry name" value="Aerolisin/ETX pore-forming domain"/>
    <property type="match status" value="1"/>
</dbReference>
<evidence type="ECO:0000313" key="1">
    <source>
        <dbReference type="EMBL" id="CAC5400679.1"/>
    </source>
</evidence>
<dbReference type="Proteomes" id="UP000507470">
    <property type="component" value="Unassembled WGS sequence"/>
</dbReference>
<name>A0A6J8CYR1_MYTCO</name>
<dbReference type="CDD" id="cd20237">
    <property type="entry name" value="PFM_LIN24-like"/>
    <property type="match status" value="1"/>
</dbReference>
<accession>A0A6J8CYR1</accession>
<dbReference type="EMBL" id="CACVKT020006287">
    <property type="protein sequence ID" value="CAC5400679.1"/>
    <property type="molecule type" value="Genomic_DNA"/>
</dbReference>
<reference evidence="1 2" key="1">
    <citation type="submission" date="2020-06" db="EMBL/GenBank/DDBJ databases">
        <authorList>
            <person name="Li R."/>
            <person name="Bekaert M."/>
        </authorList>
    </citation>
    <scope>NUCLEOTIDE SEQUENCE [LARGE SCALE GENOMIC DNA]</scope>
    <source>
        <strain evidence="2">wild</strain>
    </source>
</reference>
<dbReference type="OrthoDB" id="6088166at2759"/>
<protein>
    <submittedName>
        <fullName evidence="1">Uncharacterized protein</fullName>
    </submittedName>
</protein>
<proteinExistence type="predicted"/>
<dbReference type="PANTHER" id="PTHR39369">
    <property type="entry name" value="LIN-24 (TWENTY-FOUR) LIKE"/>
    <property type="match status" value="1"/>
</dbReference>
<gene>
    <name evidence="1" type="ORF">MCOR_34838</name>
</gene>
<sequence>MLTGRAIIKKVYKSTNISFTATGGISKNIVDLQNVVKESAWKRYSDSRQKDFPTALKKVRLDFDWTGVKFIPTKLKYSDPGTVQYESNILFESVFKNNSNQEQHHSLKTEQQTTGTCTSSITKGYTTGFNVGLTLSAPADIVGTTAGFSKGFSVENTLANEDQRTMTWSAEGVLLVEKQSMLTAKLQITEKQSSYTFTTNVAVKGEVIVKFYERKNNRYLMEYRAPIRTILVQKKDKFTDAKGKIFVEDIDGTAYVKVEGECIFKYGIKQEIIINQKSNEEQIVLS</sequence>
<organism evidence="1 2">
    <name type="scientific">Mytilus coruscus</name>
    <name type="common">Sea mussel</name>
    <dbReference type="NCBI Taxonomy" id="42192"/>
    <lineage>
        <taxon>Eukaryota</taxon>
        <taxon>Metazoa</taxon>
        <taxon>Spiralia</taxon>
        <taxon>Lophotrochozoa</taxon>
        <taxon>Mollusca</taxon>
        <taxon>Bivalvia</taxon>
        <taxon>Autobranchia</taxon>
        <taxon>Pteriomorphia</taxon>
        <taxon>Mytilida</taxon>
        <taxon>Mytiloidea</taxon>
        <taxon>Mytilidae</taxon>
        <taxon>Mytilinae</taxon>
        <taxon>Mytilus</taxon>
    </lineage>
</organism>
<dbReference type="Gene3D" id="2.170.15.10">
    <property type="entry name" value="Proaerolysin, chain A, domain 3"/>
    <property type="match status" value="1"/>
</dbReference>
<keyword evidence="2" id="KW-1185">Reference proteome</keyword>
<dbReference type="PANTHER" id="PTHR39369:SF6">
    <property type="entry name" value="LIN-24 (TWENTY-FOUR) LIKE"/>
    <property type="match status" value="1"/>
</dbReference>
<evidence type="ECO:0000313" key="2">
    <source>
        <dbReference type="Proteomes" id="UP000507470"/>
    </source>
</evidence>
<dbReference type="AlphaFoldDB" id="A0A6J8CYR1"/>